<organism evidence="4 5">
    <name type="scientific">Methylocystis echinoides</name>
    <dbReference type="NCBI Taxonomy" id="29468"/>
    <lineage>
        <taxon>Bacteria</taxon>
        <taxon>Pseudomonadati</taxon>
        <taxon>Pseudomonadota</taxon>
        <taxon>Alphaproteobacteria</taxon>
        <taxon>Hyphomicrobiales</taxon>
        <taxon>Methylocystaceae</taxon>
        <taxon>Methylocystis</taxon>
    </lineage>
</organism>
<dbReference type="InterPro" id="IPR011010">
    <property type="entry name" value="DNA_brk_join_enz"/>
</dbReference>
<dbReference type="GO" id="GO:0015074">
    <property type="term" value="P:DNA integration"/>
    <property type="evidence" value="ECO:0007669"/>
    <property type="project" value="UniProtKB-KW"/>
</dbReference>
<evidence type="ECO:0000256" key="1">
    <source>
        <dbReference type="ARBA" id="ARBA00022908"/>
    </source>
</evidence>
<dbReference type="GO" id="GO:0006310">
    <property type="term" value="P:DNA recombination"/>
    <property type="evidence" value="ECO:0007669"/>
    <property type="project" value="UniProtKB-KW"/>
</dbReference>
<keyword evidence="2" id="KW-0233">DNA recombination</keyword>
<dbReference type="SUPFAM" id="SSF56349">
    <property type="entry name" value="DNA breaking-rejoining enzymes"/>
    <property type="match status" value="1"/>
</dbReference>
<keyword evidence="5" id="KW-1185">Reference proteome</keyword>
<dbReference type="EMBL" id="BSEC01000001">
    <property type="protein sequence ID" value="GLI95038.1"/>
    <property type="molecule type" value="Genomic_DNA"/>
</dbReference>
<dbReference type="Pfam" id="PF00589">
    <property type="entry name" value="Phage_integrase"/>
    <property type="match status" value="1"/>
</dbReference>
<dbReference type="PROSITE" id="PS51898">
    <property type="entry name" value="TYR_RECOMBINASE"/>
    <property type="match status" value="1"/>
</dbReference>
<dbReference type="CDD" id="cd00796">
    <property type="entry name" value="INT_Rci_Hp1_C"/>
    <property type="match status" value="1"/>
</dbReference>
<protein>
    <submittedName>
        <fullName evidence="4">Integrase</fullName>
    </submittedName>
</protein>
<accession>A0A9W6GXS5</accession>
<dbReference type="GO" id="GO:0003677">
    <property type="term" value="F:DNA binding"/>
    <property type="evidence" value="ECO:0007669"/>
    <property type="project" value="InterPro"/>
</dbReference>
<dbReference type="InterPro" id="IPR013762">
    <property type="entry name" value="Integrase-like_cat_sf"/>
</dbReference>
<evidence type="ECO:0000259" key="3">
    <source>
        <dbReference type="PROSITE" id="PS51898"/>
    </source>
</evidence>
<dbReference type="PANTHER" id="PTHR30349:SF64">
    <property type="entry name" value="PROPHAGE INTEGRASE INTD-RELATED"/>
    <property type="match status" value="1"/>
</dbReference>
<feature type="domain" description="Tyr recombinase" evidence="3">
    <location>
        <begin position="147"/>
        <end position="326"/>
    </location>
</feature>
<dbReference type="PANTHER" id="PTHR30349">
    <property type="entry name" value="PHAGE INTEGRASE-RELATED"/>
    <property type="match status" value="1"/>
</dbReference>
<dbReference type="Proteomes" id="UP001144323">
    <property type="component" value="Unassembled WGS sequence"/>
</dbReference>
<name>A0A9W6GXS5_9HYPH</name>
<sequence>MLKLYRRKRDKNWRIRGTLFRCKLEESTGTADRPQAELLLTARITEITQRHVKGAVLGHRPSPSFAEAVVSYIEKGGERRFLLPLLDIFSDRPIDAIHQEEIDGAARRLLPGRSPATLNRQIFAPMSAVLKSAGVETKIRRRKEVEREPRWLTPKEAKQLVDACNPSLRPLVIFLVYTGARVGEALWLDWRYVDLSRAHVAFPRTKNGEPRGLPLHPEAVAALAALSHREGEIFRRPDGLPYTRPDDEDEADTSAGSRIARAFGAACRRAGIEHFRPHDCRHTWATWHYQQHRDLLALKRAGGWKSEAMVSRYAHVNSENLRAEIEALPSLKSG</sequence>
<dbReference type="InterPro" id="IPR050090">
    <property type="entry name" value="Tyrosine_recombinase_XerCD"/>
</dbReference>
<evidence type="ECO:0000313" key="4">
    <source>
        <dbReference type="EMBL" id="GLI95038.1"/>
    </source>
</evidence>
<dbReference type="RefSeq" id="WP_281805366.1">
    <property type="nucleotide sequence ID" value="NZ_BSEC01000001.1"/>
</dbReference>
<reference evidence="4" key="1">
    <citation type="journal article" date="2023" name="Int. J. Syst. Evol. Microbiol.">
        <title>Methylocystis iwaonis sp. nov., a type II methane-oxidizing bacterium from surface soil of a rice paddy field in Japan, and emended description of the genus Methylocystis (ex Whittenbury et al. 1970) Bowman et al. 1993.</title>
        <authorList>
            <person name="Kaise H."/>
            <person name="Sawadogo J.B."/>
            <person name="Alam M.S."/>
            <person name="Ueno C."/>
            <person name="Dianou D."/>
            <person name="Shinjo R."/>
            <person name="Asakawa S."/>
        </authorList>
    </citation>
    <scope>NUCLEOTIDE SEQUENCE</scope>
    <source>
        <strain evidence="4">LMG27198</strain>
    </source>
</reference>
<proteinExistence type="predicted"/>
<evidence type="ECO:0000313" key="5">
    <source>
        <dbReference type="Proteomes" id="UP001144323"/>
    </source>
</evidence>
<dbReference type="Gene3D" id="1.10.443.10">
    <property type="entry name" value="Intergrase catalytic core"/>
    <property type="match status" value="1"/>
</dbReference>
<dbReference type="InterPro" id="IPR002104">
    <property type="entry name" value="Integrase_catalytic"/>
</dbReference>
<dbReference type="AlphaFoldDB" id="A0A9W6GXS5"/>
<keyword evidence="1" id="KW-0229">DNA integration</keyword>
<evidence type="ECO:0000256" key="2">
    <source>
        <dbReference type="ARBA" id="ARBA00023172"/>
    </source>
</evidence>
<comment type="caution">
    <text evidence="4">The sequence shown here is derived from an EMBL/GenBank/DDBJ whole genome shotgun (WGS) entry which is preliminary data.</text>
</comment>
<gene>
    <name evidence="4" type="ORF">LMG27198_40300</name>
</gene>